<dbReference type="Proteomes" id="UP000092730">
    <property type="component" value="Chromosome 1"/>
</dbReference>
<dbReference type="VEuPathDB" id="FungiDB:I302_04578"/>
<dbReference type="EMBL" id="KI894020">
    <property type="protein sequence ID" value="OCF26888.1"/>
    <property type="molecule type" value="Genomic_DNA"/>
</dbReference>
<feature type="compositionally biased region" description="Basic and acidic residues" evidence="1">
    <location>
        <begin position="257"/>
        <end position="266"/>
    </location>
</feature>
<reference evidence="3" key="2">
    <citation type="submission" date="2013-07" db="EMBL/GenBank/DDBJ databases">
        <authorList>
            <consortium name="The Broad Institute Genome Sequencing Platform"/>
            <person name="Cuomo C."/>
            <person name="Litvintseva A."/>
            <person name="Chen Y."/>
            <person name="Heitman J."/>
            <person name="Sun S."/>
            <person name="Springer D."/>
            <person name="Dromer F."/>
            <person name="Young S.K."/>
            <person name="Zeng Q."/>
            <person name="Gargeya S."/>
            <person name="Fitzgerald M."/>
            <person name="Abouelleil A."/>
            <person name="Alvarado L."/>
            <person name="Berlin A.M."/>
            <person name="Chapman S.B."/>
            <person name="Dewar J."/>
            <person name="Goldberg J."/>
            <person name="Griggs A."/>
            <person name="Gujja S."/>
            <person name="Hansen M."/>
            <person name="Howarth C."/>
            <person name="Imamovic A."/>
            <person name="Larimer J."/>
            <person name="McCowan C."/>
            <person name="Murphy C."/>
            <person name="Pearson M."/>
            <person name="Priest M."/>
            <person name="Roberts A."/>
            <person name="Saif S."/>
            <person name="Shea T."/>
            <person name="Sykes S."/>
            <person name="Wortman J."/>
            <person name="Nusbaum C."/>
            <person name="Birren B."/>
        </authorList>
    </citation>
    <scope>NUCLEOTIDE SEQUENCE</scope>
    <source>
        <strain evidence="3">CBS 10118</strain>
    </source>
</reference>
<keyword evidence="4" id="KW-1185">Reference proteome</keyword>
<evidence type="ECO:0000256" key="1">
    <source>
        <dbReference type="SAM" id="MobiDB-lite"/>
    </source>
</evidence>
<feature type="compositionally biased region" description="Basic and acidic residues" evidence="1">
    <location>
        <begin position="1"/>
        <end position="19"/>
    </location>
</feature>
<name>A0A1B9G784_9TREE</name>
<dbReference type="OrthoDB" id="2570906at2759"/>
<evidence type="ECO:0000313" key="4">
    <source>
        <dbReference type="Proteomes" id="UP000092730"/>
    </source>
</evidence>
<dbReference type="RefSeq" id="XP_019047958.1">
    <property type="nucleotide sequence ID" value="XM_019191210.1"/>
</dbReference>
<protein>
    <submittedName>
        <fullName evidence="2">Uncharacterized protein</fullName>
    </submittedName>
</protein>
<accession>A0A1B9G784</accession>
<evidence type="ECO:0000313" key="2">
    <source>
        <dbReference type="EMBL" id="OCF26888.1"/>
    </source>
</evidence>
<organism evidence="2">
    <name type="scientific">Kwoniella bestiolae CBS 10118</name>
    <dbReference type="NCBI Taxonomy" id="1296100"/>
    <lineage>
        <taxon>Eukaryota</taxon>
        <taxon>Fungi</taxon>
        <taxon>Dikarya</taxon>
        <taxon>Basidiomycota</taxon>
        <taxon>Agaricomycotina</taxon>
        <taxon>Tremellomycetes</taxon>
        <taxon>Tremellales</taxon>
        <taxon>Cryptococcaceae</taxon>
        <taxon>Kwoniella</taxon>
    </lineage>
</organism>
<gene>
    <name evidence="2" type="ORF">I302_04578</name>
    <name evidence="3" type="ORF">I302_101205</name>
</gene>
<feature type="region of interest" description="Disordered" evidence="1">
    <location>
        <begin position="1"/>
        <end position="22"/>
    </location>
</feature>
<dbReference type="GeneID" id="30208977"/>
<proteinExistence type="predicted"/>
<dbReference type="KEGG" id="kbi:30208977"/>
<reference evidence="2" key="1">
    <citation type="submission" date="2013-07" db="EMBL/GenBank/DDBJ databases">
        <title>The Genome Sequence of Cryptococcus bestiolae CBS10118.</title>
        <authorList>
            <consortium name="The Broad Institute Genome Sequencing Platform"/>
            <person name="Cuomo C."/>
            <person name="Litvintseva A."/>
            <person name="Chen Y."/>
            <person name="Heitman J."/>
            <person name="Sun S."/>
            <person name="Springer D."/>
            <person name="Dromer F."/>
            <person name="Young S.K."/>
            <person name="Zeng Q."/>
            <person name="Gargeya S."/>
            <person name="Fitzgerald M."/>
            <person name="Abouelleil A."/>
            <person name="Alvarado L."/>
            <person name="Berlin A.M."/>
            <person name="Chapman S.B."/>
            <person name="Dewar J."/>
            <person name="Goldberg J."/>
            <person name="Griggs A."/>
            <person name="Gujja S."/>
            <person name="Hansen M."/>
            <person name="Howarth C."/>
            <person name="Imamovic A."/>
            <person name="Larimer J."/>
            <person name="McCowan C."/>
            <person name="Murphy C."/>
            <person name="Pearson M."/>
            <person name="Priest M."/>
            <person name="Roberts A."/>
            <person name="Saif S."/>
            <person name="Shea T."/>
            <person name="Sykes S."/>
            <person name="Wortman J."/>
            <person name="Nusbaum C."/>
            <person name="Birren B."/>
        </authorList>
    </citation>
    <scope>NUCLEOTIDE SEQUENCE [LARGE SCALE GENOMIC DNA]</scope>
    <source>
        <strain evidence="2">CBS 10118</strain>
    </source>
</reference>
<dbReference type="EMBL" id="CP144541">
    <property type="protein sequence ID" value="WVW79239.1"/>
    <property type="molecule type" value="Genomic_DNA"/>
</dbReference>
<dbReference type="AlphaFoldDB" id="A0A1B9G784"/>
<reference evidence="3" key="4">
    <citation type="submission" date="2024-02" db="EMBL/GenBank/DDBJ databases">
        <title>Comparative genomics of Cryptococcus and Kwoniella reveals pathogenesis evolution and contrasting modes of karyotype evolution via chromosome fusion or intercentromeric recombination.</title>
        <authorList>
            <person name="Coelho M.A."/>
            <person name="David-Palma M."/>
            <person name="Shea T."/>
            <person name="Bowers K."/>
            <person name="McGinley-Smith S."/>
            <person name="Mohammad A.W."/>
            <person name="Gnirke A."/>
            <person name="Yurkov A.M."/>
            <person name="Nowrousian M."/>
            <person name="Sun S."/>
            <person name="Cuomo C.A."/>
            <person name="Heitman J."/>
        </authorList>
    </citation>
    <scope>NUCLEOTIDE SEQUENCE</scope>
    <source>
        <strain evidence="3">CBS 10118</strain>
    </source>
</reference>
<sequence>MSEHIQRNHVNQEHKHEHLPGPSEGYQGLDFVLETASPPLLSETPFIERTIIYYHRYQTWTEFFRTLTGPAIYFDTFRNTWYDQEGIFHKDTVTRRQLASAWLAGLNRCRFHENLLEYVESGSQDRQLLSSEMKEKLRSAERLWRIYFTEIDQAIRLLSEYESANTTPARWHPYHPNFNIEDPQESQMLNGRSKKEHLTALFIYIALRVLYLEEEGYDQNFSEMIDKLDCARHRVCKIKGLSTFDSDDESDPPAPSDRIERPDTDHTQTTSQSELSAIRKRIPR</sequence>
<reference evidence="2" key="3">
    <citation type="submission" date="2014-01" db="EMBL/GenBank/DDBJ databases">
        <title>Evolution of pathogenesis and genome organization in the Tremellales.</title>
        <authorList>
            <person name="Cuomo C."/>
            <person name="Litvintseva A."/>
            <person name="Heitman J."/>
            <person name="Chen Y."/>
            <person name="Sun S."/>
            <person name="Springer D."/>
            <person name="Dromer F."/>
            <person name="Young S."/>
            <person name="Zeng Q."/>
            <person name="Chapman S."/>
            <person name="Gujja S."/>
            <person name="Saif S."/>
            <person name="Birren B."/>
        </authorList>
    </citation>
    <scope>NUCLEOTIDE SEQUENCE</scope>
    <source>
        <strain evidence="2">CBS 10118</strain>
    </source>
</reference>
<evidence type="ECO:0000313" key="3">
    <source>
        <dbReference type="EMBL" id="WVW79239.1"/>
    </source>
</evidence>
<feature type="region of interest" description="Disordered" evidence="1">
    <location>
        <begin position="242"/>
        <end position="284"/>
    </location>
</feature>